<evidence type="ECO:0000259" key="9">
    <source>
        <dbReference type="Pfam" id="PF02983"/>
    </source>
</evidence>
<keyword evidence="3 8" id="KW-0732">Signal</keyword>
<dbReference type="InterPro" id="IPR043504">
    <property type="entry name" value="Peptidase_S1_PA_chymotrypsin"/>
</dbReference>
<evidence type="ECO:0000256" key="4">
    <source>
        <dbReference type="ARBA" id="ARBA00022801"/>
    </source>
</evidence>
<dbReference type="GO" id="GO:0006508">
    <property type="term" value="P:proteolysis"/>
    <property type="evidence" value="ECO:0007669"/>
    <property type="project" value="UniProtKB-KW"/>
</dbReference>
<dbReference type="RefSeq" id="WP_204076201.1">
    <property type="nucleotide sequence ID" value="NZ_BAABHI010000002.1"/>
</dbReference>
<dbReference type="SUPFAM" id="SSF50494">
    <property type="entry name" value="Trypsin-like serine proteases"/>
    <property type="match status" value="1"/>
</dbReference>
<evidence type="ECO:0000256" key="1">
    <source>
        <dbReference type="ARBA" id="ARBA00007664"/>
    </source>
</evidence>
<dbReference type="GO" id="GO:0005576">
    <property type="term" value="C:extracellular region"/>
    <property type="evidence" value="ECO:0007669"/>
    <property type="project" value="InterPro"/>
</dbReference>
<comment type="caution">
    <text evidence="10">The sequence shown here is derived from an EMBL/GenBank/DDBJ whole genome shotgun (WGS) entry which is preliminary data.</text>
</comment>
<keyword evidence="4" id="KW-0378">Hydrolase</keyword>
<reference evidence="10 11" key="1">
    <citation type="submission" date="2021-01" db="EMBL/GenBank/DDBJ databases">
        <title>Whole genome shotgun sequence of Planotetraspora phitsanulokensis NBRC 104273.</title>
        <authorList>
            <person name="Komaki H."/>
            <person name="Tamura T."/>
        </authorList>
    </citation>
    <scope>NUCLEOTIDE SEQUENCE [LARGE SCALE GENOMIC DNA]</scope>
    <source>
        <strain evidence="10 11">NBRC 104273</strain>
    </source>
</reference>
<keyword evidence="2 10" id="KW-0645">Protease</keyword>
<feature type="chain" id="PRO_5035327716" evidence="8">
    <location>
        <begin position="28"/>
        <end position="498"/>
    </location>
</feature>
<dbReference type="Proteomes" id="UP000622547">
    <property type="component" value="Unassembled WGS sequence"/>
</dbReference>
<evidence type="ECO:0000256" key="7">
    <source>
        <dbReference type="ARBA" id="ARBA00023157"/>
    </source>
</evidence>
<dbReference type="Gene3D" id="2.60.120.380">
    <property type="match status" value="1"/>
</dbReference>
<keyword evidence="7" id="KW-1015">Disulfide bond</keyword>
<evidence type="ECO:0000313" key="10">
    <source>
        <dbReference type="EMBL" id="GII40691.1"/>
    </source>
</evidence>
<dbReference type="PRINTS" id="PR00861">
    <property type="entry name" value="ALYTICPTASE"/>
</dbReference>
<dbReference type="InterPro" id="IPR009003">
    <property type="entry name" value="Peptidase_S1_PA"/>
</dbReference>
<dbReference type="EMBL" id="BOOP01000028">
    <property type="protein sequence ID" value="GII40691.1"/>
    <property type="molecule type" value="Genomic_DNA"/>
</dbReference>
<dbReference type="Pfam" id="PF02983">
    <property type="entry name" value="Pro_Al_protease"/>
    <property type="match status" value="1"/>
</dbReference>
<evidence type="ECO:0000256" key="2">
    <source>
        <dbReference type="ARBA" id="ARBA00022670"/>
    </source>
</evidence>
<evidence type="ECO:0000256" key="3">
    <source>
        <dbReference type="ARBA" id="ARBA00022729"/>
    </source>
</evidence>
<dbReference type="AlphaFoldDB" id="A0A8J3U9W4"/>
<dbReference type="InterPro" id="IPR035070">
    <property type="entry name" value="Streptogrisin_prodomain"/>
</dbReference>
<evidence type="ECO:0000313" key="11">
    <source>
        <dbReference type="Proteomes" id="UP000622547"/>
    </source>
</evidence>
<dbReference type="GO" id="GO:0004252">
    <property type="term" value="F:serine-type endopeptidase activity"/>
    <property type="evidence" value="ECO:0007669"/>
    <property type="project" value="InterPro"/>
</dbReference>
<protein>
    <submittedName>
        <fullName evidence="10">Serine protease</fullName>
    </submittedName>
</protein>
<evidence type="ECO:0000256" key="8">
    <source>
        <dbReference type="SAM" id="SignalP"/>
    </source>
</evidence>
<sequence>MPRRRTVTAVCALVIGAITVMASPAAAAPNPGAAPGFSVSAVKPPPGMVEAMTRDLDLSTDQAEVRLVNESRAGAAESQLRKDLSDSFAGSWVAGDTSSTLVVATTDASKAASITASGVQARTVDYNLATLNAAKQALDLKAASAPRTAPVWYVDVRSNRVVVLTSQPAQAEAFVAASGVDRALVSVQLSNEQPRTYYNVRGGDAYYINGSSRCSVGFAITRGTTNGFVSAGHCGRAGNSTTGYNQVAQGTFQGSSFPGNDYSWVAVNSNWTPVPYVNNGSGGNVTVSGSTVAVVGASICRSGSTTGWHCGTVQQLNTSVTYSQGTVSGVTRTNVCAEPGDSGGSFISGSQAQGVTSGGSGNCTSGGTTYFQPVNEILSTYGLTLVTSGGGGGGGTCTGYQSTYTGSLSSGASAYQPNGTYYTTTVTGTHRGCLDGPTGVDFDLYLQKWNGSTWVDVAQGTSSGPDETVTYTGTAGQYRYRVHAYSGSGSYSLGVTRP</sequence>
<dbReference type="InterPro" id="IPR001316">
    <property type="entry name" value="Pept_S1A_streptogrisin"/>
</dbReference>
<proteinExistence type="inferred from homology"/>
<dbReference type="Gene3D" id="2.40.10.10">
    <property type="entry name" value="Trypsin-like serine proteases"/>
    <property type="match status" value="2"/>
</dbReference>
<keyword evidence="11" id="KW-1185">Reference proteome</keyword>
<evidence type="ECO:0000256" key="5">
    <source>
        <dbReference type="ARBA" id="ARBA00022825"/>
    </source>
</evidence>
<feature type="signal peptide" evidence="8">
    <location>
        <begin position="1"/>
        <end position="27"/>
    </location>
</feature>
<dbReference type="CDD" id="cd21112">
    <property type="entry name" value="alphaLP-like"/>
    <property type="match status" value="1"/>
</dbReference>
<gene>
    <name evidence="10" type="ORF">Pph01_56940</name>
</gene>
<dbReference type="Gene3D" id="3.30.300.50">
    <property type="match status" value="2"/>
</dbReference>
<dbReference type="InterPro" id="IPR004236">
    <property type="entry name" value="Pept_S1_alpha_lytic"/>
</dbReference>
<organism evidence="10 11">
    <name type="scientific">Planotetraspora phitsanulokensis</name>
    <dbReference type="NCBI Taxonomy" id="575192"/>
    <lineage>
        <taxon>Bacteria</taxon>
        <taxon>Bacillati</taxon>
        <taxon>Actinomycetota</taxon>
        <taxon>Actinomycetes</taxon>
        <taxon>Streptosporangiales</taxon>
        <taxon>Streptosporangiaceae</taxon>
        <taxon>Planotetraspora</taxon>
    </lineage>
</organism>
<accession>A0A8J3U9W4</accession>
<feature type="domain" description="Peptidase S1A alpha-lytic prodomain" evidence="9">
    <location>
        <begin position="127"/>
        <end position="181"/>
    </location>
</feature>
<evidence type="ECO:0000256" key="6">
    <source>
        <dbReference type="ARBA" id="ARBA00023145"/>
    </source>
</evidence>
<keyword evidence="5" id="KW-0720">Serine protease</keyword>
<keyword evidence="6" id="KW-0865">Zymogen</keyword>
<comment type="similarity">
    <text evidence="1">Belongs to the peptidase S1 family.</text>
</comment>
<name>A0A8J3U9W4_9ACTN</name>